<feature type="transmembrane region" description="Helical" evidence="7">
    <location>
        <begin position="101"/>
        <end position="121"/>
    </location>
</feature>
<protein>
    <submittedName>
        <fullName evidence="9">Peptide/nickel transport system permease protein</fullName>
    </submittedName>
</protein>
<gene>
    <name evidence="9" type="ORF">SAMN02745176_01249</name>
</gene>
<organism evidence="9 10">
    <name type="scientific">Lutispora thermophila DSM 19022</name>
    <dbReference type="NCBI Taxonomy" id="1122184"/>
    <lineage>
        <taxon>Bacteria</taxon>
        <taxon>Bacillati</taxon>
        <taxon>Bacillota</taxon>
        <taxon>Clostridia</taxon>
        <taxon>Lutisporales</taxon>
        <taxon>Lutisporaceae</taxon>
        <taxon>Lutispora</taxon>
    </lineage>
</organism>
<dbReference type="STRING" id="1122184.SAMN02745176_01249"/>
<dbReference type="Proteomes" id="UP000184442">
    <property type="component" value="Unassembled WGS sequence"/>
</dbReference>
<reference evidence="9 10" key="1">
    <citation type="submission" date="2016-11" db="EMBL/GenBank/DDBJ databases">
        <authorList>
            <person name="Jaros S."/>
            <person name="Januszkiewicz K."/>
            <person name="Wedrychowicz H."/>
        </authorList>
    </citation>
    <scope>NUCLEOTIDE SEQUENCE [LARGE SCALE GENOMIC DNA]</scope>
    <source>
        <strain evidence="9 10">DSM 19022</strain>
    </source>
</reference>
<proteinExistence type="inferred from homology"/>
<feature type="transmembrane region" description="Helical" evidence="7">
    <location>
        <begin position="305"/>
        <end position="330"/>
    </location>
</feature>
<feature type="transmembrane region" description="Helical" evidence="7">
    <location>
        <begin position="9"/>
        <end position="30"/>
    </location>
</feature>
<keyword evidence="6 7" id="KW-0472">Membrane</keyword>
<keyword evidence="4 7" id="KW-0812">Transmembrane</keyword>
<keyword evidence="3" id="KW-1003">Cell membrane</keyword>
<feature type="transmembrane region" description="Helical" evidence="7">
    <location>
        <begin position="264"/>
        <end position="285"/>
    </location>
</feature>
<feature type="domain" description="ABC transmembrane type-1" evidence="8">
    <location>
        <begin position="95"/>
        <end position="328"/>
    </location>
</feature>
<evidence type="ECO:0000256" key="1">
    <source>
        <dbReference type="ARBA" id="ARBA00004651"/>
    </source>
</evidence>
<keyword evidence="2 7" id="KW-0813">Transport</keyword>
<dbReference type="PANTHER" id="PTHR43163">
    <property type="entry name" value="DIPEPTIDE TRANSPORT SYSTEM PERMEASE PROTEIN DPPB-RELATED"/>
    <property type="match status" value="1"/>
</dbReference>
<feature type="transmembrane region" description="Helical" evidence="7">
    <location>
        <begin position="205"/>
        <end position="221"/>
    </location>
</feature>
<dbReference type="SUPFAM" id="SSF161098">
    <property type="entry name" value="MetI-like"/>
    <property type="match status" value="1"/>
</dbReference>
<feature type="transmembrane region" description="Helical" evidence="7">
    <location>
        <begin position="133"/>
        <end position="155"/>
    </location>
</feature>
<dbReference type="GO" id="GO:0055085">
    <property type="term" value="P:transmembrane transport"/>
    <property type="evidence" value="ECO:0007669"/>
    <property type="project" value="InterPro"/>
</dbReference>
<dbReference type="Gene3D" id="1.10.3720.10">
    <property type="entry name" value="MetI-like"/>
    <property type="match status" value="1"/>
</dbReference>
<dbReference type="OrthoDB" id="9773221at2"/>
<evidence type="ECO:0000256" key="7">
    <source>
        <dbReference type="RuleBase" id="RU363032"/>
    </source>
</evidence>
<dbReference type="Pfam" id="PF19300">
    <property type="entry name" value="BPD_transp_1_N"/>
    <property type="match status" value="1"/>
</dbReference>
<dbReference type="AlphaFoldDB" id="A0A1M6DRC7"/>
<evidence type="ECO:0000256" key="2">
    <source>
        <dbReference type="ARBA" id="ARBA00022448"/>
    </source>
</evidence>
<evidence type="ECO:0000313" key="10">
    <source>
        <dbReference type="Proteomes" id="UP000184442"/>
    </source>
</evidence>
<dbReference type="RefSeq" id="WP_073025378.1">
    <property type="nucleotide sequence ID" value="NZ_FQZS01000007.1"/>
</dbReference>
<accession>A0A1M6DRC7</accession>
<evidence type="ECO:0000256" key="5">
    <source>
        <dbReference type="ARBA" id="ARBA00022989"/>
    </source>
</evidence>
<comment type="subcellular location">
    <subcellularLocation>
        <location evidence="1 7">Cell membrane</location>
        <topology evidence="1 7">Multi-pass membrane protein</topology>
    </subcellularLocation>
</comment>
<dbReference type="PANTHER" id="PTHR43163:SF6">
    <property type="entry name" value="DIPEPTIDE TRANSPORT SYSTEM PERMEASE PROTEIN DPPB-RELATED"/>
    <property type="match status" value="1"/>
</dbReference>
<evidence type="ECO:0000313" key="9">
    <source>
        <dbReference type="EMBL" id="SHI75806.1"/>
    </source>
</evidence>
<dbReference type="GO" id="GO:0005886">
    <property type="term" value="C:plasma membrane"/>
    <property type="evidence" value="ECO:0007669"/>
    <property type="project" value="UniProtKB-SubCell"/>
</dbReference>
<name>A0A1M6DRC7_9FIRM</name>
<dbReference type="Pfam" id="PF00528">
    <property type="entry name" value="BPD_transp_1"/>
    <property type="match status" value="1"/>
</dbReference>
<dbReference type="InterPro" id="IPR000515">
    <property type="entry name" value="MetI-like"/>
</dbReference>
<dbReference type="EMBL" id="FQZS01000007">
    <property type="protein sequence ID" value="SHI75806.1"/>
    <property type="molecule type" value="Genomic_DNA"/>
</dbReference>
<dbReference type="InterPro" id="IPR035906">
    <property type="entry name" value="MetI-like_sf"/>
</dbReference>
<dbReference type="CDD" id="cd06261">
    <property type="entry name" value="TM_PBP2"/>
    <property type="match status" value="1"/>
</dbReference>
<sequence length="336" mass="37381">MISYIFKRLVLGIVVLFGVITITFTIARVIPSDPAAKWAGPRATQEQLQKAREELGLDKPLIVQFGKYLKNCLKGDLGYSLRTHQPITEELKTFIPATLELVIIAFVFATIVGIPLGIYSAKMKDHLLDHVSRLFSIGSVSLPTFWVALFLQLIFYNWLELLPIGGQIGTDIKIMYEVPRVTGMLLLDCILTSNWTIFGDALKHYILPCFTISLYPIGLVARMTRSALLEVLNEDYITAAKSYGLKDRKILWVYALKNTLGPTAIVLTLSLGYTLVNTFLVETIFSWPGLGSYVTTAVTTLDYPAIIGVTIFSAACYVILNLIADIIIALDPRVRL</sequence>
<dbReference type="InterPro" id="IPR045621">
    <property type="entry name" value="BPD_transp_1_N"/>
</dbReference>
<evidence type="ECO:0000256" key="4">
    <source>
        <dbReference type="ARBA" id="ARBA00022692"/>
    </source>
</evidence>
<dbReference type="PROSITE" id="PS50928">
    <property type="entry name" value="ABC_TM1"/>
    <property type="match status" value="1"/>
</dbReference>
<keyword evidence="10" id="KW-1185">Reference proteome</keyword>
<comment type="similarity">
    <text evidence="7">Belongs to the binding-protein-dependent transport system permease family.</text>
</comment>
<evidence type="ECO:0000259" key="8">
    <source>
        <dbReference type="PROSITE" id="PS50928"/>
    </source>
</evidence>
<evidence type="ECO:0000256" key="6">
    <source>
        <dbReference type="ARBA" id="ARBA00023136"/>
    </source>
</evidence>
<evidence type="ECO:0000256" key="3">
    <source>
        <dbReference type="ARBA" id="ARBA00022475"/>
    </source>
</evidence>
<keyword evidence="5 7" id="KW-1133">Transmembrane helix</keyword>